<dbReference type="InterPro" id="IPR024981">
    <property type="entry name" value="DUF3887"/>
</dbReference>
<dbReference type="PANTHER" id="PTHR43265:SF1">
    <property type="entry name" value="ESTERASE ESTD"/>
    <property type="match status" value="1"/>
</dbReference>
<dbReference type="OrthoDB" id="9809549at2"/>
<reference evidence="4 5" key="1">
    <citation type="submission" date="2019-12" db="EMBL/GenBank/DDBJ databases">
        <title>The draft genomic sequence of strain Chitinophaga oryziterrae JCM 16595.</title>
        <authorList>
            <person name="Zhang X."/>
        </authorList>
    </citation>
    <scope>NUCLEOTIDE SEQUENCE [LARGE SCALE GENOMIC DNA]</scope>
    <source>
        <strain evidence="4 5">JCM 16595</strain>
    </source>
</reference>
<dbReference type="RefSeq" id="WP_157300697.1">
    <property type="nucleotide sequence ID" value="NZ_BAAAZB010000005.1"/>
</dbReference>
<evidence type="ECO:0000313" key="4">
    <source>
        <dbReference type="EMBL" id="MVT42063.1"/>
    </source>
</evidence>
<dbReference type="SUPFAM" id="SSF53474">
    <property type="entry name" value="alpha/beta-Hydrolases"/>
    <property type="match status" value="1"/>
</dbReference>
<dbReference type="PANTHER" id="PTHR43265">
    <property type="entry name" value="ESTERASE ESTD"/>
    <property type="match status" value="1"/>
</dbReference>
<feature type="domain" description="Serine aminopeptidase S33" evidence="2">
    <location>
        <begin position="158"/>
        <end position="362"/>
    </location>
</feature>
<accession>A0A6N8JA97</accession>
<dbReference type="Pfam" id="PF13026">
    <property type="entry name" value="DUF3887"/>
    <property type="match status" value="1"/>
</dbReference>
<name>A0A6N8JA97_9BACT</name>
<dbReference type="Pfam" id="PF12146">
    <property type="entry name" value="Hydrolase_4"/>
    <property type="match status" value="1"/>
</dbReference>
<dbReference type="InterPro" id="IPR022742">
    <property type="entry name" value="Hydrolase_4"/>
</dbReference>
<dbReference type="Proteomes" id="UP000468388">
    <property type="component" value="Unassembled WGS sequence"/>
</dbReference>
<evidence type="ECO:0000259" key="2">
    <source>
        <dbReference type="Pfam" id="PF12146"/>
    </source>
</evidence>
<comment type="caution">
    <text evidence="4">The sequence shown here is derived from an EMBL/GenBank/DDBJ whole genome shotgun (WGS) entry which is preliminary data.</text>
</comment>
<dbReference type="AlphaFoldDB" id="A0A6N8JA97"/>
<dbReference type="InterPro" id="IPR029058">
    <property type="entry name" value="AB_hydrolase_fold"/>
</dbReference>
<protein>
    <submittedName>
        <fullName evidence="4">DUF3887 domain-containing protein</fullName>
    </submittedName>
</protein>
<dbReference type="Gene3D" id="3.40.50.1820">
    <property type="entry name" value="alpha/beta hydrolase"/>
    <property type="match status" value="1"/>
</dbReference>
<sequence length="400" mass="43766">MKRGLFVLIILLNTVCVIAQADYPAAVAKFQRYYNQNEADSLFNMYGPNMKAALSLDKTTGMINQLNSQAGALKSVTPIRNEKAYKAVFEKVTLRLSMYLNNDNQLEGLHFGAYEEKKDSDNVVLNGIHGTLIAPPGSKKVVLFIAGSGPTDRNGNSGMGLRTNCTKMMAEALEKAGIASLRYDKRGIGTSDVIQEKDLRFENMVDDAVSLIKMLKGSYAQVYVAGHSEGALVGMLASKTNVAGYISIAGAGEAADILLREQLNISMPNSAVQASLLMDSLKKGYPVKEPSGELNMLFHSSIQPYMTSWMKYDPQQEIKKLKIPVLIIQGTTDIQVSTRDAALLKKAKPDATLLEIEGMNHILKAAPAERNANRATYNQPDLPLKEELMKAIIPFVLSQK</sequence>
<feature type="signal peptide" evidence="1">
    <location>
        <begin position="1"/>
        <end position="21"/>
    </location>
</feature>
<organism evidence="4 5">
    <name type="scientific">Chitinophaga oryziterrae</name>
    <dbReference type="NCBI Taxonomy" id="1031224"/>
    <lineage>
        <taxon>Bacteria</taxon>
        <taxon>Pseudomonadati</taxon>
        <taxon>Bacteroidota</taxon>
        <taxon>Chitinophagia</taxon>
        <taxon>Chitinophagales</taxon>
        <taxon>Chitinophagaceae</taxon>
        <taxon>Chitinophaga</taxon>
    </lineage>
</organism>
<dbReference type="EMBL" id="WRXO01000004">
    <property type="protein sequence ID" value="MVT42063.1"/>
    <property type="molecule type" value="Genomic_DNA"/>
</dbReference>
<dbReference type="InterPro" id="IPR053145">
    <property type="entry name" value="AB_hydrolase_Est10"/>
</dbReference>
<evidence type="ECO:0000259" key="3">
    <source>
        <dbReference type="Pfam" id="PF13026"/>
    </source>
</evidence>
<proteinExistence type="predicted"/>
<keyword evidence="1" id="KW-0732">Signal</keyword>
<feature type="chain" id="PRO_5027042176" evidence="1">
    <location>
        <begin position="22"/>
        <end position="400"/>
    </location>
</feature>
<evidence type="ECO:0000256" key="1">
    <source>
        <dbReference type="SAM" id="SignalP"/>
    </source>
</evidence>
<gene>
    <name evidence="4" type="ORF">GO495_15835</name>
</gene>
<keyword evidence="5" id="KW-1185">Reference proteome</keyword>
<feature type="domain" description="DUF3887" evidence="3">
    <location>
        <begin position="28"/>
        <end position="109"/>
    </location>
</feature>
<evidence type="ECO:0000313" key="5">
    <source>
        <dbReference type="Proteomes" id="UP000468388"/>
    </source>
</evidence>
<dbReference type="GO" id="GO:0052689">
    <property type="term" value="F:carboxylic ester hydrolase activity"/>
    <property type="evidence" value="ECO:0007669"/>
    <property type="project" value="TreeGrafter"/>
</dbReference>